<name>A0AAV5QND6_9ASCO</name>
<dbReference type="PROSITE" id="PS00636">
    <property type="entry name" value="DNAJ_1"/>
    <property type="match status" value="1"/>
</dbReference>
<dbReference type="EMBL" id="BTFZ01000011">
    <property type="protein sequence ID" value="GMM36141.1"/>
    <property type="molecule type" value="Genomic_DNA"/>
</dbReference>
<feature type="zinc finger region" description="CR-type" evidence="5">
    <location>
        <begin position="253"/>
        <end position="353"/>
    </location>
</feature>
<dbReference type="SUPFAM" id="SSF57938">
    <property type="entry name" value="DnaJ/Hsp40 cysteine-rich domain"/>
    <property type="match status" value="1"/>
</dbReference>
<evidence type="ECO:0000256" key="2">
    <source>
        <dbReference type="ARBA" id="ARBA00022737"/>
    </source>
</evidence>
<dbReference type="GO" id="GO:0006457">
    <property type="term" value="P:protein folding"/>
    <property type="evidence" value="ECO:0007669"/>
    <property type="project" value="InterPro"/>
</dbReference>
<evidence type="ECO:0000256" key="6">
    <source>
        <dbReference type="SAM" id="MobiDB-lite"/>
    </source>
</evidence>
<dbReference type="PRINTS" id="PR00625">
    <property type="entry name" value="JDOMAIN"/>
</dbReference>
<dbReference type="InterPro" id="IPR018253">
    <property type="entry name" value="DnaJ_domain_CS"/>
</dbReference>
<evidence type="ECO:0000259" key="7">
    <source>
        <dbReference type="PROSITE" id="PS50076"/>
    </source>
</evidence>
<evidence type="ECO:0000256" key="3">
    <source>
        <dbReference type="ARBA" id="ARBA00022771"/>
    </source>
</evidence>
<comment type="caution">
    <text evidence="9">The sequence shown here is derived from an EMBL/GenBank/DDBJ whole genome shotgun (WGS) entry which is preliminary data.</text>
</comment>
<dbReference type="Gene3D" id="1.10.287.110">
    <property type="entry name" value="DnaJ domain"/>
    <property type="match status" value="1"/>
</dbReference>
<organism evidence="9 10">
    <name type="scientific">Saccharomycopsis crataegensis</name>
    <dbReference type="NCBI Taxonomy" id="43959"/>
    <lineage>
        <taxon>Eukaryota</taxon>
        <taxon>Fungi</taxon>
        <taxon>Dikarya</taxon>
        <taxon>Ascomycota</taxon>
        <taxon>Saccharomycotina</taxon>
        <taxon>Saccharomycetes</taxon>
        <taxon>Saccharomycopsidaceae</taxon>
        <taxon>Saccharomycopsis</taxon>
    </lineage>
</organism>
<dbReference type="PANTHER" id="PTHR43888">
    <property type="entry name" value="DNAJ-LIKE-2, ISOFORM A-RELATED"/>
    <property type="match status" value="1"/>
</dbReference>
<proteinExistence type="predicted"/>
<dbReference type="InterPro" id="IPR036410">
    <property type="entry name" value="HSP_DnaJ_Cys-rich_dom_sf"/>
</dbReference>
<dbReference type="InterPro" id="IPR044713">
    <property type="entry name" value="DNJA1/2-like"/>
</dbReference>
<dbReference type="Proteomes" id="UP001360560">
    <property type="component" value="Unassembled WGS sequence"/>
</dbReference>
<dbReference type="Gene3D" id="2.10.230.10">
    <property type="entry name" value="Heat shock protein DnaJ, cysteine-rich domain"/>
    <property type="match status" value="1"/>
</dbReference>
<dbReference type="PROSITE" id="PS51188">
    <property type="entry name" value="ZF_CR"/>
    <property type="match status" value="1"/>
</dbReference>
<evidence type="ECO:0000259" key="8">
    <source>
        <dbReference type="PROSITE" id="PS51188"/>
    </source>
</evidence>
<reference evidence="9 10" key="1">
    <citation type="journal article" date="2023" name="Elife">
        <title>Identification of key yeast species and microbe-microbe interactions impacting larval growth of Drosophila in the wild.</title>
        <authorList>
            <person name="Mure A."/>
            <person name="Sugiura Y."/>
            <person name="Maeda R."/>
            <person name="Honda K."/>
            <person name="Sakurai N."/>
            <person name="Takahashi Y."/>
            <person name="Watada M."/>
            <person name="Katoh T."/>
            <person name="Gotoh A."/>
            <person name="Gotoh Y."/>
            <person name="Taniguchi I."/>
            <person name="Nakamura K."/>
            <person name="Hayashi T."/>
            <person name="Katayama T."/>
            <person name="Uemura T."/>
            <person name="Hattori Y."/>
        </authorList>
    </citation>
    <scope>NUCLEOTIDE SEQUENCE [LARGE SCALE GENOMIC DNA]</scope>
    <source>
        <strain evidence="9 10">SC-9</strain>
    </source>
</reference>
<dbReference type="PROSITE" id="PS50076">
    <property type="entry name" value="DNAJ_2"/>
    <property type="match status" value="1"/>
</dbReference>
<feature type="compositionally biased region" description="Basic and acidic residues" evidence="6">
    <location>
        <begin position="611"/>
        <end position="620"/>
    </location>
</feature>
<dbReference type="Pfam" id="PF00226">
    <property type="entry name" value="DnaJ"/>
    <property type="match status" value="1"/>
</dbReference>
<feature type="domain" description="CR-type" evidence="8">
    <location>
        <begin position="253"/>
        <end position="353"/>
    </location>
</feature>
<keyword evidence="4 5" id="KW-0862">Zinc</keyword>
<dbReference type="CDD" id="cd06257">
    <property type="entry name" value="DnaJ"/>
    <property type="match status" value="1"/>
</dbReference>
<dbReference type="GO" id="GO:0030544">
    <property type="term" value="F:Hsp70 protein binding"/>
    <property type="evidence" value="ECO:0007669"/>
    <property type="project" value="InterPro"/>
</dbReference>
<sequence length="627" mass="70406">MVKDSSYYDLLGVRVTASQDEIRKAYRTKALKDHPDKNQHSPKATERFKNLTAAYEVLYDPVKRGIYDSHGVSGLNEIEVDKAAYKSSGNTKTTTTTTTTTTTKTTYFHNDNQANNNNDDNNNNNKNNNNNNNNNDNNNNNNDNKNNKNTEISAFFGSSFQQQNQQNPQQDPQHLFNQMINDINSILSPSGGDNTHSKFSNMPQNNSYNGTNFFKQGNMSAPTMAARNEQKPMMRGPNMRYNLACALEDLYFGKTTKLVLTRKIPCTECISTGLNTSMIDVTSINCHTCNGSGQVFVNNGYQRIRAACEGCHGKGLDVNEYNQVLSNAISNSGGNVSCLKCTTCKGLKFVERKKILNITIPPGTKNKDSIVFRNEADSYLDGDESTSDFFSPSFNYQTLANSNTVIPGDIVIIVTQLDHDKFVRKNDDLIMNQKIDLLTSLAGGWFNFKFLNGKIIKCKVLAESGEIIKPGSIKVVKNYGMPKTIKYQPAAHGSIEDTSNPTITEASSMEYGDLFIKFYVEFPKSGSLNPHQLKYLELALPERNSESYENFSEITYQNGYEGLQERSNNTGQNKPCTFIGETGEEEVYEEVVLVDIDQLRYNQYRDQSNQSDDKNTDNLPHKKHKRE</sequence>
<evidence type="ECO:0000256" key="1">
    <source>
        <dbReference type="ARBA" id="ARBA00022723"/>
    </source>
</evidence>
<dbReference type="InterPro" id="IPR002939">
    <property type="entry name" value="DnaJ_C"/>
</dbReference>
<evidence type="ECO:0000313" key="10">
    <source>
        <dbReference type="Proteomes" id="UP001360560"/>
    </source>
</evidence>
<dbReference type="CDD" id="cd10719">
    <property type="entry name" value="DnaJ_zf"/>
    <property type="match status" value="1"/>
</dbReference>
<dbReference type="InterPro" id="IPR001623">
    <property type="entry name" value="DnaJ_domain"/>
</dbReference>
<dbReference type="SUPFAM" id="SSF49493">
    <property type="entry name" value="HSP40/DnaJ peptide-binding domain"/>
    <property type="match status" value="2"/>
</dbReference>
<dbReference type="GeneID" id="90074116"/>
<evidence type="ECO:0008006" key="11">
    <source>
        <dbReference type="Google" id="ProtNLM"/>
    </source>
</evidence>
<dbReference type="InterPro" id="IPR036869">
    <property type="entry name" value="J_dom_sf"/>
</dbReference>
<feature type="domain" description="J" evidence="7">
    <location>
        <begin position="6"/>
        <end position="71"/>
    </location>
</feature>
<evidence type="ECO:0000256" key="4">
    <source>
        <dbReference type="ARBA" id="ARBA00022833"/>
    </source>
</evidence>
<keyword evidence="1 5" id="KW-0479">Metal-binding</keyword>
<dbReference type="GO" id="GO:0008270">
    <property type="term" value="F:zinc ion binding"/>
    <property type="evidence" value="ECO:0007669"/>
    <property type="project" value="UniProtKB-KW"/>
</dbReference>
<keyword evidence="2" id="KW-0677">Repeat</keyword>
<keyword evidence="3 5" id="KW-0863">Zinc-finger</keyword>
<evidence type="ECO:0000313" key="9">
    <source>
        <dbReference type="EMBL" id="GMM36141.1"/>
    </source>
</evidence>
<feature type="region of interest" description="Disordered" evidence="6">
    <location>
        <begin position="87"/>
        <end position="150"/>
    </location>
</feature>
<dbReference type="InterPro" id="IPR008971">
    <property type="entry name" value="HSP40/DnaJ_pept-bd"/>
</dbReference>
<dbReference type="CDD" id="cd10747">
    <property type="entry name" value="DnaJ_C"/>
    <property type="match status" value="1"/>
</dbReference>
<accession>A0AAV5QND6</accession>
<dbReference type="SMART" id="SM00271">
    <property type="entry name" value="DnaJ"/>
    <property type="match status" value="1"/>
</dbReference>
<dbReference type="InterPro" id="IPR001305">
    <property type="entry name" value="HSP_DnaJ_Cys-rich_dom"/>
</dbReference>
<dbReference type="Gene3D" id="2.60.260.20">
    <property type="entry name" value="Urease metallochaperone UreE, N-terminal domain"/>
    <property type="match status" value="2"/>
</dbReference>
<dbReference type="SUPFAM" id="SSF46565">
    <property type="entry name" value="Chaperone J-domain"/>
    <property type="match status" value="1"/>
</dbReference>
<dbReference type="RefSeq" id="XP_064853137.1">
    <property type="nucleotide sequence ID" value="XM_064997065.1"/>
</dbReference>
<dbReference type="AlphaFoldDB" id="A0AAV5QND6"/>
<evidence type="ECO:0000256" key="5">
    <source>
        <dbReference type="PROSITE-ProRule" id="PRU00546"/>
    </source>
</evidence>
<gene>
    <name evidence="9" type="ORF">DASC09_034660</name>
</gene>
<feature type="region of interest" description="Disordered" evidence="6">
    <location>
        <begin position="604"/>
        <end position="627"/>
    </location>
</feature>
<dbReference type="Pfam" id="PF01556">
    <property type="entry name" value="DnaJ_C"/>
    <property type="match status" value="2"/>
</dbReference>
<feature type="compositionally biased region" description="Low complexity" evidence="6">
    <location>
        <begin position="91"/>
        <end position="149"/>
    </location>
</feature>
<protein>
    <recommendedName>
        <fullName evidence="11">DnaJ-domain-containing protein</fullName>
    </recommendedName>
</protein>
<keyword evidence="10" id="KW-1185">Reference proteome</keyword>
<dbReference type="GO" id="GO:0051082">
    <property type="term" value="F:unfolded protein binding"/>
    <property type="evidence" value="ECO:0007669"/>
    <property type="project" value="InterPro"/>
</dbReference>